<dbReference type="Gene3D" id="1.10.530.10">
    <property type="match status" value="1"/>
</dbReference>
<dbReference type="PROSITE" id="PS51257">
    <property type="entry name" value="PROKAR_LIPOPROTEIN"/>
    <property type="match status" value="1"/>
</dbReference>
<protein>
    <recommendedName>
        <fullName evidence="2">Transglycosylase SLT domain-containing protein</fullName>
    </recommendedName>
</protein>
<dbReference type="SUPFAM" id="SSF53955">
    <property type="entry name" value="Lysozyme-like"/>
    <property type="match status" value="1"/>
</dbReference>
<dbReference type="OrthoDB" id="9789144at2"/>
<feature type="signal peptide" evidence="1">
    <location>
        <begin position="1"/>
        <end position="23"/>
    </location>
</feature>
<gene>
    <name evidence="3" type="ORF">IDAT_06630</name>
</gene>
<feature type="chain" id="PRO_5001905403" description="Transglycosylase SLT domain-containing protein" evidence="1">
    <location>
        <begin position="24"/>
        <end position="206"/>
    </location>
</feature>
<evidence type="ECO:0000313" key="4">
    <source>
        <dbReference type="Proteomes" id="UP000053718"/>
    </source>
</evidence>
<dbReference type="CDD" id="cd00442">
    <property type="entry name" value="Lyz-like"/>
    <property type="match status" value="1"/>
</dbReference>
<feature type="domain" description="Transglycosylase SLT" evidence="2">
    <location>
        <begin position="9"/>
        <end position="191"/>
    </location>
</feature>
<dbReference type="STRING" id="1517416.IDAT_06630"/>
<keyword evidence="4" id="KW-1185">Reference proteome</keyword>
<dbReference type="RefSeq" id="WP_034732114.1">
    <property type="nucleotide sequence ID" value="NZ_JPIN01000006.1"/>
</dbReference>
<reference evidence="3 4" key="1">
    <citation type="submission" date="2014-06" db="EMBL/GenBank/DDBJ databases">
        <title>Draft genome sequence of Idiomarina sp. MCCC 1A10513.</title>
        <authorList>
            <person name="Du J."/>
            <person name="Lai Q."/>
            <person name="Shao Z."/>
        </authorList>
    </citation>
    <scope>NUCLEOTIDE SEQUENCE [LARGE SCALE GENOMIC DNA]</scope>
    <source>
        <strain evidence="3 4">MCCC 1A10513</strain>
    </source>
</reference>
<organism evidence="3 4">
    <name type="scientific">Pseudidiomarina atlantica</name>
    <dbReference type="NCBI Taxonomy" id="1517416"/>
    <lineage>
        <taxon>Bacteria</taxon>
        <taxon>Pseudomonadati</taxon>
        <taxon>Pseudomonadota</taxon>
        <taxon>Gammaproteobacteria</taxon>
        <taxon>Alteromonadales</taxon>
        <taxon>Idiomarinaceae</taxon>
        <taxon>Pseudidiomarina</taxon>
    </lineage>
</organism>
<dbReference type="InterPro" id="IPR045795">
    <property type="entry name" value="SLT_4"/>
</dbReference>
<evidence type="ECO:0000313" key="3">
    <source>
        <dbReference type="EMBL" id="KFZ28872.1"/>
    </source>
</evidence>
<dbReference type="Proteomes" id="UP000053718">
    <property type="component" value="Unassembled WGS sequence"/>
</dbReference>
<sequence>MALAVKPVVLAASLMLLAGCASAPPEQPEDLCEIFYEKRDWYDAAADMRERWGVPIQIPMAIMYQESSFKHDAVPPRDYLLWIIPWGRVSSAYGYSQAKTPTWDDYERETGNSWASRDSFEDAIDFMGWFIDKSHRVNGVSKWDAYALYLNYHEGWTGYQRGTYQSKAWLKRTAQRVKERAGRYGAQLRQCEDDLQKGWLWRLFFD</sequence>
<dbReference type="Pfam" id="PF19489">
    <property type="entry name" value="SLT_4"/>
    <property type="match status" value="1"/>
</dbReference>
<dbReference type="EMBL" id="JPIN01000006">
    <property type="protein sequence ID" value="KFZ28872.1"/>
    <property type="molecule type" value="Genomic_DNA"/>
</dbReference>
<dbReference type="InterPro" id="IPR023346">
    <property type="entry name" value="Lysozyme-like_dom_sf"/>
</dbReference>
<comment type="caution">
    <text evidence="3">The sequence shown here is derived from an EMBL/GenBank/DDBJ whole genome shotgun (WGS) entry which is preliminary data.</text>
</comment>
<dbReference type="AlphaFoldDB" id="A0A094IP48"/>
<evidence type="ECO:0000259" key="2">
    <source>
        <dbReference type="Pfam" id="PF19489"/>
    </source>
</evidence>
<dbReference type="eggNOG" id="COG4764">
    <property type="taxonomic scope" value="Bacteria"/>
</dbReference>
<proteinExistence type="predicted"/>
<keyword evidence="1" id="KW-0732">Signal</keyword>
<evidence type="ECO:0000256" key="1">
    <source>
        <dbReference type="SAM" id="SignalP"/>
    </source>
</evidence>
<accession>A0A094IP48</accession>
<name>A0A094IP48_9GAMM</name>